<dbReference type="SMART" id="SM00388">
    <property type="entry name" value="HisKA"/>
    <property type="match status" value="1"/>
</dbReference>
<gene>
    <name evidence="14" type="ORF">EWH70_06500</name>
</gene>
<keyword evidence="9" id="KW-0902">Two-component regulatory system</keyword>
<dbReference type="SMART" id="SM00387">
    <property type="entry name" value="HATPase_c"/>
    <property type="match status" value="1"/>
</dbReference>
<comment type="caution">
    <text evidence="14">The sequence shown here is derived from an EMBL/GenBank/DDBJ whole genome shotgun (WGS) entry which is preliminary data.</text>
</comment>
<evidence type="ECO:0000256" key="5">
    <source>
        <dbReference type="ARBA" id="ARBA00022679"/>
    </source>
</evidence>
<evidence type="ECO:0000256" key="10">
    <source>
        <dbReference type="ARBA" id="ARBA00023136"/>
    </source>
</evidence>
<dbReference type="Gene3D" id="1.10.287.130">
    <property type="match status" value="1"/>
</dbReference>
<dbReference type="SUPFAM" id="SSF158472">
    <property type="entry name" value="HAMP domain-like"/>
    <property type="match status" value="1"/>
</dbReference>
<dbReference type="PANTHER" id="PTHR45436">
    <property type="entry name" value="SENSOR HISTIDINE KINASE YKOH"/>
    <property type="match status" value="1"/>
</dbReference>
<keyword evidence="4" id="KW-0597">Phosphoprotein</keyword>
<keyword evidence="15" id="KW-1185">Reference proteome</keyword>
<dbReference type="SUPFAM" id="SSF55874">
    <property type="entry name" value="ATPase domain of HSP90 chaperone/DNA topoisomerase II/histidine kinase"/>
    <property type="match status" value="1"/>
</dbReference>
<evidence type="ECO:0000256" key="3">
    <source>
        <dbReference type="ARBA" id="ARBA00012438"/>
    </source>
</evidence>
<dbReference type="PRINTS" id="PR00344">
    <property type="entry name" value="BCTRLSENSOR"/>
</dbReference>
<evidence type="ECO:0000256" key="1">
    <source>
        <dbReference type="ARBA" id="ARBA00000085"/>
    </source>
</evidence>
<dbReference type="InterPro" id="IPR050428">
    <property type="entry name" value="TCS_sensor_his_kinase"/>
</dbReference>
<dbReference type="CDD" id="cd06225">
    <property type="entry name" value="HAMP"/>
    <property type="match status" value="1"/>
</dbReference>
<dbReference type="InterPro" id="IPR005467">
    <property type="entry name" value="His_kinase_dom"/>
</dbReference>
<dbReference type="PANTHER" id="PTHR45436:SF5">
    <property type="entry name" value="SENSOR HISTIDINE KINASE TRCS"/>
    <property type="match status" value="1"/>
</dbReference>
<dbReference type="Pfam" id="PF00672">
    <property type="entry name" value="HAMP"/>
    <property type="match status" value="1"/>
</dbReference>
<evidence type="ECO:0000256" key="7">
    <source>
        <dbReference type="ARBA" id="ARBA00022777"/>
    </source>
</evidence>
<proteinExistence type="predicted"/>
<comment type="catalytic activity">
    <reaction evidence="1">
        <text>ATP + protein L-histidine = ADP + protein N-phospho-L-histidine.</text>
        <dbReference type="EC" id="2.7.13.3"/>
    </reaction>
</comment>
<accession>A0A4Q7JCW6</accession>
<dbReference type="EMBL" id="SFCC01000003">
    <property type="protein sequence ID" value="RZQ64896.1"/>
    <property type="molecule type" value="Genomic_DNA"/>
</dbReference>
<dbReference type="AlphaFoldDB" id="A0A4Q7JCW6"/>
<dbReference type="EC" id="2.7.13.3" evidence="3"/>
<evidence type="ECO:0000256" key="4">
    <source>
        <dbReference type="ARBA" id="ARBA00022553"/>
    </source>
</evidence>
<keyword evidence="10 11" id="KW-0472">Membrane</keyword>
<keyword evidence="6 11" id="KW-0812">Transmembrane</keyword>
<protein>
    <recommendedName>
        <fullName evidence="3">histidine kinase</fullName>
        <ecNumber evidence="3">2.7.13.3</ecNumber>
    </recommendedName>
</protein>
<name>A0A4Q7JCW6_9PSEU</name>
<dbReference type="InterPro" id="IPR003661">
    <property type="entry name" value="HisK_dim/P_dom"/>
</dbReference>
<organism evidence="14 15">
    <name type="scientific">Amycolatopsis suaedae</name>
    <dbReference type="NCBI Taxonomy" id="2510978"/>
    <lineage>
        <taxon>Bacteria</taxon>
        <taxon>Bacillati</taxon>
        <taxon>Actinomycetota</taxon>
        <taxon>Actinomycetes</taxon>
        <taxon>Pseudonocardiales</taxon>
        <taxon>Pseudonocardiaceae</taxon>
        <taxon>Amycolatopsis</taxon>
    </lineage>
</organism>
<evidence type="ECO:0000313" key="15">
    <source>
        <dbReference type="Proteomes" id="UP000292003"/>
    </source>
</evidence>
<dbReference type="SUPFAM" id="SSF47384">
    <property type="entry name" value="Homodimeric domain of signal transducing histidine kinase"/>
    <property type="match status" value="1"/>
</dbReference>
<keyword evidence="7 14" id="KW-0418">Kinase</keyword>
<evidence type="ECO:0000256" key="2">
    <source>
        <dbReference type="ARBA" id="ARBA00004236"/>
    </source>
</evidence>
<dbReference type="Gene3D" id="3.30.565.10">
    <property type="entry name" value="Histidine kinase-like ATPase, C-terminal domain"/>
    <property type="match status" value="1"/>
</dbReference>
<dbReference type="PROSITE" id="PS50885">
    <property type="entry name" value="HAMP"/>
    <property type="match status" value="1"/>
</dbReference>
<evidence type="ECO:0000259" key="12">
    <source>
        <dbReference type="PROSITE" id="PS50109"/>
    </source>
</evidence>
<dbReference type="Pfam" id="PF02518">
    <property type="entry name" value="HATPase_c"/>
    <property type="match status" value="1"/>
</dbReference>
<dbReference type="InterPro" id="IPR036890">
    <property type="entry name" value="HATPase_C_sf"/>
</dbReference>
<evidence type="ECO:0000256" key="9">
    <source>
        <dbReference type="ARBA" id="ARBA00023012"/>
    </source>
</evidence>
<dbReference type="Gene3D" id="6.10.340.10">
    <property type="match status" value="1"/>
</dbReference>
<feature type="domain" description="Histidine kinase" evidence="12">
    <location>
        <begin position="219"/>
        <end position="430"/>
    </location>
</feature>
<evidence type="ECO:0000313" key="14">
    <source>
        <dbReference type="EMBL" id="RZQ64896.1"/>
    </source>
</evidence>
<dbReference type="InterPro" id="IPR003594">
    <property type="entry name" value="HATPase_dom"/>
</dbReference>
<dbReference type="OrthoDB" id="5242752at2"/>
<sequence length="431" mass="46916">MVSVATWTLASDYMFKQRRQSVTWQADVNVRLVDNALRTGSNSLDELLTGLSTPPDTTLLLRHDNRWITSGRPVELSSLPPQLLDAAHQNRPLELELVTGGIPVLAVSRPVPSSAVDAFIELFPLVELHGTLRFLRTLLIAGTGLSALLGFLLGAWASRRALRPLSTFTVAVSRVAAGDLTARLPPQKDPDLDSLATTFNDTTEALQHRVQRDARFAGDVSHELRSPLTTMINAGAMIRRRRQDIPESARRPLDLLLSEVDRFHQMVLDLLDIARDDQQTSTQDREPLNLADLVGHTATNLGIGTPIEVGTAEAPIVLADRRRLDRVVANLLTNAVRYGGGPVRVWLGHHEGTVRLEIDDAGPGVPPELRHQIFERFARGNRAGSRGTLGGTGLGLAIVADQVARHGGTTWVEDRPGGGARFIVQLPPAPT</sequence>
<dbReference type="InterPro" id="IPR004358">
    <property type="entry name" value="Sig_transdc_His_kin-like_C"/>
</dbReference>
<evidence type="ECO:0000256" key="8">
    <source>
        <dbReference type="ARBA" id="ARBA00022989"/>
    </source>
</evidence>
<evidence type="ECO:0000256" key="11">
    <source>
        <dbReference type="SAM" id="Phobius"/>
    </source>
</evidence>
<feature type="transmembrane region" description="Helical" evidence="11">
    <location>
        <begin position="138"/>
        <end position="157"/>
    </location>
</feature>
<dbReference type="Pfam" id="PF00512">
    <property type="entry name" value="HisKA"/>
    <property type="match status" value="1"/>
</dbReference>
<evidence type="ECO:0000259" key="13">
    <source>
        <dbReference type="PROSITE" id="PS50885"/>
    </source>
</evidence>
<dbReference type="CDD" id="cd00075">
    <property type="entry name" value="HATPase"/>
    <property type="match status" value="1"/>
</dbReference>
<dbReference type="CDD" id="cd00082">
    <property type="entry name" value="HisKA"/>
    <property type="match status" value="1"/>
</dbReference>
<dbReference type="SMART" id="SM00304">
    <property type="entry name" value="HAMP"/>
    <property type="match status" value="1"/>
</dbReference>
<dbReference type="PROSITE" id="PS50109">
    <property type="entry name" value="HIS_KIN"/>
    <property type="match status" value="1"/>
</dbReference>
<reference evidence="14 15" key="1">
    <citation type="submission" date="2019-02" db="EMBL/GenBank/DDBJ databases">
        <title>Draft genome sequence of Amycolatopsis sp. 8-3EHSu isolated from roots of Suaeda maritima.</title>
        <authorList>
            <person name="Duangmal K."/>
            <person name="Chantavorakit T."/>
        </authorList>
    </citation>
    <scope>NUCLEOTIDE SEQUENCE [LARGE SCALE GENOMIC DNA]</scope>
    <source>
        <strain evidence="14 15">8-3EHSu</strain>
    </source>
</reference>
<evidence type="ECO:0000256" key="6">
    <source>
        <dbReference type="ARBA" id="ARBA00022692"/>
    </source>
</evidence>
<dbReference type="GO" id="GO:0000155">
    <property type="term" value="F:phosphorelay sensor kinase activity"/>
    <property type="evidence" value="ECO:0007669"/>
    <property type="project" value="InterPro"/>
</dbReference>
<dbReference type="InterPro" id="IPR003660">
    <property type="entry name" value="HAMP_dom"/>
</dbReference>
<keyword evidence="8 11" id="KW-1133">Transmembrane helix</keyword>
<dbReference type="Proteomes" id="UP000292003">
    <property type="component" value="Unassembled WGS sequence"/>
</dbReference>
<dbReference type="GO" id="GO:0005886">
    <property type="term" value="C:plasma membrane"/>
    <property type="evidence" value="ECO:0007669"/>
    <property type="project" value="UniProtKB-SubCell"/>
</dbReference>
<dbReference type="InterPro" id="IPR036097">
    <property type="entry name" value="HisK_dim/P_sf"/>
</dbReference>
<keyword evidence="5" id="KW-0808">Transferase</keyword>
<comment type="subcellular location">
    <subcellularLocation>
        <location evidence="2">Cell membrane</location>
    </subcellularLocation>
</comment>
<feature type="domain" description="HAMP" evidence="13">
    <location>
        <begin position="159"/>
        <end position="211"/>
    </location>
</feature>